<dbReference type="Proteomes" id="UP000005237">
    <property type="component" value="Unassembled WGS sequence"/>
</dbReference>
<keyword evidence="2" id="KW-1185">Reference proteome</keyword>
<evidence type="ECO:0000313" key="2">
    <source>
        <dbReference type="Proteomes" id="UP000005237"/>
    </source>
</evidence>
<dbReference type="InterPro" id="IPR008588">
    <property type="entry name" value="DUF870_CAE_spp"/>
</dbReference>
<sequence>MHKICALLLISAISIVSTTTFLFGVEVICQLDGVFRFNVQHMEDDTIGDDKITSNDEFLARNKLFFYQTGYQNGDGFGNEYELSAKFSHNCTNNGQWLNYRHYLRDTPIKNGLEYVEYSLDLYNLEGKGRVGDWKFQ</sequence>
<dbReference type="AlphaFoldDB" id="A0A8R1IXB5"/>
<protein>
    <submittedName>
        <fullName evidence="1">Uncharacterized protein</fullName>
    </submittedName>
</protein>
<dbReference type="Pfam" id="PF05912">
    <property type="entry name" value="DUF870"/>
    <property type="match status" value="1"/>
</dbReference>
<reference evidence="1" key="2">
    <citation type="submission" date="2022-06" db="UniProtKB">
        <authorList>
            <consortium name="EnsemblMetazoa"/>
        </authorList>
    </citation>
    <scope>IDENTIFICATION</scope>
    <source>
        <strain evidence="1">DF5081</strain>
    </source>
</reference>
<dbReference type="PANTHER" id="PTHR21479:SF25">
    <property type="entry name" value="APYRASE-RELATED"/>
    <property type="match status" value="1"/>
</dbReference>
<dbReference type="EnsemblMetazoa" id="CJA41829.1">
    <property type="protein sequence ID" value="CJA41829.1"/>
    <property type="gene ID" value="WBGene00217677"/>
</dbReference>
<organism evidence="1 2">
    <name type="scientific">Caenorhabditis japonica</name>
    <dbReference type="NCBI Taxonomy" id="281687"/>
    <lineage>
        <taxon>Eukaryota</taxon>
        <taxon>Metazoa</taxon>
        <taxon>Ecdysozoa</taxon>
        <taxon>Nematoda</taxon>
        <taxon>Chromadorea</taxon>
        <taxon>Rhabditida</taxon>
        <taxon>Rhabditina</taxon>
        <taxon>Rhabditomorpha</taxon>
        <taxon>Rhabditoidea</taxon>
        <taxon>Rhabditidae</taxon>
        <taxon>Peloderinae</taxon>
        <taxon>Caenorhabditis</taxon>
    </lineage>
</organism>
<reference evidence="2" key="1">
    <citation type="submission" date="2010-08" db="EMBL/GenBank/DDBJ databases">
        <authorList>
            <consortium name="Caenorhabditis japonica Sequencing Consortium"/>
            <person name="Wilson R.K."/>
        </authorList>
    </citation>
    <scope>NUCLEOTIDE SEQUENCE [LARGE SCALE GENOMIC DNA]</scope>
    <source>
        <strain evidence="2">DF5081</strain>
    </source>
</reference>
<dbReference type="PANTHER" id="PTHR21479">
    <property type="match status" value="1"/>
</dbReference>
<evidence type="ECO:0000313" key="1">
    <source>
        <dbReference type="EnsemblMetazoa" id="CJA41829.1"/>
    </source>
</evidence>
<accession>A0A8R1IXB5</accession>
<name>A0A8R1IXB5_CAEJA</name>
<proteinExistence type="predicted"/>